<dbReference type="EMBL" id="JACIGK010000039">
    <property type="protein sequence ID" value="MBB4267943.1"/>
    <property type="molecule type" value="Genomic_DNA"/>
</dbReference>
<dbReference type="GO" id="GO:0070475">
    <property type="term" value="P:rRNA base methylation"/>
    <property type="evidence" value="ECO:0007669"/>
    <property type="project" value="TreeGrafter"/>
</dbReference>
<dbReference type="RefSeq" id="WP_184048222.1">
    <property type="nucleotide sequence ID" value="NZ_JACIGK010000039.1"/>
</dbReference>
<keyword evidence="16" id="KW-1185">Reference proteome</keyword>
<keyword evidence="7 12" id="KW-0489">Methyltransferase</keyword>
<protein>
    <recommendedName>
        <fullName evidence="4 12">Ribosomal RNA small subunit methyltransferase E</fullName>
        <ecNumber evidence="3 12">2.1.1.193</ecNumber>
    </recommendedName>
</protein>
<dbReference type="GO" id="GO:0070042">
    <property type="term" value="F:rRNA (uridine-N3-)-methyltransferase activity"/>
    <property type="evidence" value="ECO:0007669"/>
    <property type="project" value="TreeGrafter"/>
</dbReference>
<evidence type="ECO:0000256" key="1">
    <source>
        <dbReference type="ARBA" id="ARBA00004496"/>
    </source>
</evidence>
<comment type="caution">
    <text evidence="15">The sequence shown here is derived from an EMBL/GenBank/DDBJ whole genome shotgun (WGS) entry which is preliminary data.</text>
</comment>
<dbReference type="PANTHER" id="PTHR30027:SF3">
    <property type="entry name" value="16S RRNA (URACIL(1498)-N(3))-METHYLTRANSFERASE"/>
    <property type="match status" value="1"/>
</dbReference>
<accession>A0A7W6RHF5</accession>
<dbReference type="NCBIfam" id="NF008696">
    <property type="entry name" value="PRK11713.3-5"/>
    <property type="match status" value="1"/>
</dbReference>
<reference evidence="15 16" key="1">
    <citation type="submission" date="2020-08" db="EMBL/GenBank/DDBJ databases">
        <title>Genome sequencing of Purple Non-Sulfur Bacteria from various extreme environments.</title>
        <authorList>
            <person name="Mayer M."/>
        </authorList>
    </citation>
    <scope>NUCLEOTIDE SEQUENCE [LARGE SCALE GENOMIC DNA]</scope>
    <source>
        <strain evidence="15 16">JA131</strain>
    </source>
</reference>
<dbReference type="InterPro" id="IPR029026">
    <property type="entry name" value="tRNA_m1G_MTases_N"/>
</dbReference>
<dbReference type="AlphaFoldDB" id="A0A7W6RHF5"/>
<evidence type="ECO:0000256" key="11">
    <source>
        <dbReference type="ARBA" id="ARBA00047944"/>
    </source>
</evidence>
<evidence type="ECO:0000259" key="13">
    <source>
        <dbReference type="Pfam" id="PF04452"/>
    </source>
</evidence>
<dbReference type="InterPro" id="IPR046886">
    <property type="entry name" value="RsmE_MTase_dom"/>
</dbReference>
<evidence type="ECO:0000256" key="5">
    <source>
        <dbReference type="ARBA" id="ARBA00022490"/>
    </source>
</evidence>
<evidence type="ECO:0000313" key="16">
    <source>
        <dbReference type="Proteomes" id="UP000554286"/>
    </source>
</evidence>
<feature type="domain" description="Ribosomal RNA small subunit methyltransferase E methyltransferase" evidence="13">
    <location>
        <begin position="95"/>
        <end position="248"/>
    </location>
</feature>
<evidence type="ECO:0000256" key="7">
    <source>
        <dbReference type="ARBA" id="ARBA00022603"/>
    </source>
</evidence>
<keyword evidence="9 12" id="KW-0949">S-adenosyl-L-methionine</keyword>
<dbReference type="PANTHER" id="PTHR30027">
    <property type="entry name" value="RIBOSOMAL RNA SMALL SUBUNIT METHYLTRANSFERASE E"/>
    <property type="match status" value="1"/>
</dbReference>
<evidence type="ECO:0000256" key="10">
    <source>
        <dbReference type="ARBA" id="ARBA00025699"/>
    </source>
</evidence>
<keyword evidence="6 12" id="KW-0698">rRNA processing</keyword>
<evidence type="ECO:0000256" key="4">
    <source>
        <dbReference type="ARBA" id="ARBA00013673"/>
    </source>
</evidence>
<dbReference type="Gene3D" id="3.40.1280.10">
    <property type="match status" value="1"/>
</dbReference>
<dbReference type="Pfam" id="PF04452">
    <property type="entry name" value="Methyltrans_RNA"/>
    <property type="match status" value="1"/>
</dbReference>
<name>A0A7W6RHF5_9PROT</name>
<evidence type="ECO:0000256" key="9">
    <source>
        <dbReference type="ARBA" id="ARBA00022691"/>
    </source>
</evidence>
<evidence type="ECO:0000313" key="15">
    <source>
        <dbReference type="EMBL" id="MBB4267943.1"/>
    </source>
</evidence>
<comment type="catalytic activity">
    <reaction evidence="11 12">
        <text>uridine(1498) in 16S rRNA + S-adenosyl-L-methionine = N(3)-methyluridine(1498) in 16S rRNA + S-adenosyl-L-homocysteine + H(+)</text>
        <dbReference type="Rhea" id="RHEA:42920"/>
        <dbReference type="Rhea" id="RHEA-COMP:10283"/>
        <dbReference type="Rhea" id="RHEA-COMP:10284"/>
        <dbReference type="ChEBI" id="CHEBI:15378"/>
        <dbReference type="ChEBI" id="CHEBI:57856"/>
        <dbReference type="ChEBI" id="CHEBI:59789"/>
        <dbReference type="ChEBI" id="CHEBI:65315"/>
        <dbReference type="ChEBI" id="CHEBI:74502"/>
        <dbReference type="EC" id="2.1.1.193"/>
    </reaction>
</comment>
<keyword evidence="8 12" id="KW-0808">Transferase</keyword>
<dbReference type="GO" id="GO:0005737">
    <property type="term" value="C:cytoplasm"/>
    <property type="evidence" value="ECO:0007669"/>
    <property type="project" value="UniProtKB-SubCell"/>
</dbReference>
<proteinExistence type="inferred from homology"/>
<gene>
    <name evidence="15" type="ORF">GGD89_003596</name>
</gene>
<sequence>MTTPDPDPAAAARGQGPRLYVPDAPLDGHATVDLPAAQSHYLRSVMRRGPGNAVVVFNGRDGEWRATVERLAKAGGRLLCRDRLRPQAAEAGPWLLFAPLKRGPVDLVAEKATELGVARLEPVLTRFTASTRVNTDRLRALAVEAAEQCRRLTVPEVAAPVALARIAETWPAERRLLVLAEHGDATPAARAFAEAAGAPAALLVGPEGGLADSELDALRQLDFVTMVRLGPRILRAETAAIAGLSLWQTLSGDWR</sequence>
<evidence type="ECO:0000256" key="8">
    <source>
        <dbReference type="ARBA" id="ARBA00022679"/>
    </source>
</evidence>
<evidence type="ECO:0000256" key="6">
    <source>
        <dbReference type="ARBA" id="ARBA00022552"/>
    </source>
</evidence>
<comment type="similarity">
    <text evidence="2 12">Belongs to the RNA methyltransferase RsmE family.</text>
</comment>
<evidence type="ECO:0000256" key="12">
    <source>
        <dbReference type="PIRNR" id="PIRNR015601"/>
    </source>
</evidence>
<dbReference type="SUPFAM" id="SSF88697">
    <property type="entry name" value="PUA domain-like"/>
    <property type="match status" value="1"/>
</dbReference>
<feature type="domain" description="Ribosomal RNA small subunit methyltransferase E PUA-like" evidence="14">
    <location>
        <begin position="34"/>
        <end position="71"/>
    </location>
</feature>
<comment type="function">
    <text evidence="10 12">Specifically methylates the N3 position of the uracil ring of uridine 1498 (m3U1498) in 16S rRNA. Acts on the fully assembled 30S ribosomal subunit.</text>
</comment>
<dbReference type="NCBIfam" id="TIGR00046">
    <property type="entry name" value="RsmE family RNA methyltransferase"/>
    <property type="match status" value="1"/>
</dbReference>
<dbReference type="PIRSF" id="PIRSF015601">
    <property type="entry name" value="MTase_slr0722"/>
    <property type="match status" value="1"/>
</dbReference>
<evidence type="ECO:0000256" key="3">
    <source>
        <dbReference type="ARBA" id="ARBA00012328"/>
    </source>
</evidence>
<comment type="subcellular location">
    <subcellularLocation>
        <location evidence="1 12">Cytoplasm</location>
    </subcellularLocation>
</comment>
<evidence type="ECO:0000259" key="14">
    <source>
        <dbReference type="Pfam" id="PF20260"/>
    </source>
</evidence>
<keyword evidence="5 12" id="KW-0963">Cytoplasm</keyword>
<dbReference type="Proteomes" id="UP000554286">
    <property type="component" value="Unassembled WGS sequence"/>
</dbReference>
<dbReference type="Pfam" id="PF20260">
    <property type="entry name" value="PUA_4"/>
    <property type="match status" value="1"/>
</dbReference>
<dbReference type="InterPro" id="IPR015947">
    <property type="entry name" value="PUA-like_sf"/>
</dbReference>
<dbReference type="Gene3D" id="2.40.240.20">
    <property type="entry name" value="Hypothetical PUA domain-like, domain 1"/>
    <property type="match status" value="1"/>
</dbReference>
<dbReference type="InterPro" id="IPR029028">
    <property type="entry name" value="Alpha/beta_knot_MTases"/>
</dbReference>
<dbReference type="InterPro" id="IPR006700">
    <property type="entry name" value="RsmE"/>
</dbReference>
<dbReference type="InterPro" id="IPR046887">
    <property type="entry name" value="RsmE_PUA-like"/>
</dbReference>
<organism evidence="15 16">
    <name type="scientific">Roseospira visakhapatnamensis</name>
    <dbReference type="NCBI Taxonomy" id="390880"/>
    <lineage>
        <taxon>Bacteria</taxon>
        <taxon>Pseudomonadati</taxon>
        <taxon>Pseudomonadota</taxon>
        <taxon>Alphaproteobacteria</taxon>
        <taxon>Rhodospirillales</taxon>
        <taxon>Rhodospirillaceae</taxon>
        <taxon>Roseospira</taxon>
    </lineage>
</organism>
<dbReference type="EC" id="2.1.1.193" evidence="3 12"/>
<dbReference type="SUPFAM" id="SSF75217">
    <property type="entry name" value="alpha/beta knot"/>
    <property type="match status" value="1"/>
</dbReference>
<dbReference type="CDD" id="cd18084">
    <property type="entry name" value="RsmE-like"/>
    <property type="match status" value="1"/>
</dbReference>
<evidence type="ECO:0000256" key="2">
    <source>
        <dbReference type="ARBA" id="ARBA00005528"/>
    </source>
</evidence>